<protein>
    <submittedName>
        <fullName evidence="1">Uncharacterized protein</fullName>
    </submittedName>
</protein>
<proteinExistence type="predicted"/>
<dbReference type="RefSeq" id="XP_004354208.1">
    <property type="nucleotide sequence ID" value="XM_004354156.1"/>
</dbReference>
<dbReference type="KEGG" id="dfa:DFA_10305"/>
<dbReference type="GeneID" id="14867565"/>
<name>F4Q9U7_CACFS</name>
<evidence type="ECO:0000313" key="1">
    <source>
        <dbReference type="EMBL" id="EGG15466.1"/>
    </source>
</evidence>
<gene>
    <name evidence="1" type="ORF">DFA_10305</name>
</gene>
<dbReference type="Proteomes" id="UP000007797">
    <property type="component" value="Unassembled WGS sequence"/>
</dbReference>
<organism evidence="1 2">
    <name type="scientific">Cavenderia fasciculata</name>
    <name type="common">Slime mold</name>
    <name type="synonym">Dictyostelium fasciculatum</name>
    <dbReference type="NCBI Taxonomy" id="261658"/>
    <lineage>
        <taxon>Eukaryota</taxon>
        <taxon>Amoebozoa</taxon>
        <taxon>Evosea</taxon>
        <taxon>Eumycetozoa</taxon>
        <taxon>Dictyostelia</taxon>
        <taxon>Acytosteliales</taxon>
        <taxon>Cavenderiaceae</taxon>
        <taxon>Cavenderia</taxon>
    </lineage>
</organism>
<dbReference type="AlphaFoldDB" id="F4Q9U7"/>
<sequence length="708" mass="83392">MEDTNTREKKKIKVLSNQSTKASSLFKFVLHQSYLRRVIFNHVSSIHKQLEIETVKVSSLYTLVDYIRYGLNDLFFKHIDQLWSLMFPDDGRYRNDHSLRLTRIISTAIDYHNDRVLEYLLNRIKSEIGPFQTTLIINYDHNGSLKVESKYIKCFSLKMCNLLIDDSVFIESKELLHRIAKSVILVIGNVDIIRNFFKRYNLSNLSNLFLYKEYQEKGGPPTIIKDLFNKKTDSELIELYKAVTNINREKQPGIYLNGYAHDRIYPPTWSFGDSLASGSEEVVSLGNVCDVFVESIHPVFCSSRYIDLFSKYLYVIRDNNSTNIIRSTLQQSPKGQEYKELDYVLKSKFCQSVNLDFADSVASILDLTGGDGDFNIDLIERLVAYANFFPSLCQFPMESVHRYTQDDYPHRDQFISVVSRVLEESGQPIFILGESDKWILHPTLIEKMIQLPRSCLDYEELYYFYLSSAAMTANMKLYKKISSVCTFDENTDMAYYLVKILSLVVNAGHYQFATEFINEYKEELKLISSEKLKWSIRTQFRLYFHLCKNQVLQDQQQDYLQLANQILNLVPTENQFEILYYASDLTDDQFNTLWKRFKKHSNVGKWLAGSSKQSKLLNYDQTFFNHIERMYKLHQQDQLDKYQYIKYPMNPPPLTRRYIGIWNQCLQNYYFNNKDNNNNNRIVKNYTQKEYENLMNLAIDIGFIPFHK</sequence>
<reference evidence="2" key="1">
    <citation type="journal article" date="2011" name="Genome Res.">
        <title>Phylogeny-wide analysis of social amoeba genomes highlights ancient origins for complex intercellular communication.</title>
        <authorList>
            <person name="Heidel A.J."/>
            <person name="Lawal H.M."/>
            <person name="Felder M."/>
            <person name="Schilde C."/>
            <person name="Helps N.R."/>
            <person name="Tunggal B."/>
            <person name="Rivero F."/>
            <person name="John U."/>
            <person name="Schleicher M."/>
            <person name="Eichinger L."/>
            <person name="Platzer M."/>
            <person name="Noegel A.A."/>
            <person name="Schaap P."/>
            <person name="Gloeckner G."/>
        </authorList>
    </citation>
    <scope>NUCLEOTIDE SEQUENCE [LARGE SCALE GENOMIC DNA]</scope>
    <source>
        <strain evidence="2">SH3</strain>
    </source>
</reference>
<evidence type="ECO:0000313" key="2">
    <source>
        <dbReference type="Proteomes" id="UP000007797"/>
    </source>
</evidence>
<accession>F4Q9U7</accession>
<dbReference type="EMBL" id="GL883026">
    <property type="protein sequence ID" value="EGG15466.1"/>
    <property type="molecule type" value="Genomic_DNA"/>
</dbReference>
<keyword evidence="2" id="KW-1185">Reference proteome</keyword>